<dbReference type="AlphaFoldDB" id="A0A914YZ06"/>
<evidence type="ECO:0000259" key="12">
    <source>
        <dbReference type="Pfam" id="PF02434"/>
    </source>
</evidence>
<reference evidence="14" key="1">
    <citation type="submission" date="2022-11" db="UniProtKB">
        <authorList>
            <consortium name="WormBaseParasite"/>
        </authorList>
    </citation>
    <scope>IDENTIFICATION</scope>
</reference>
<organism evidence="13 14">
    <name type="scientific">Panagrolaimus superbus</name>
    <dbReference type="NCBI Taxonomy" id="310955"/>
    <lineage>
        <taxon>Eukaryota</taxon>
        <taxon>Metazoa</taxon>
        <taxon>Ecdysozoa</taxon>
        <taxon>Nematoda</taxon>
        <taxon>Chromadorea</taxon>
        <taxon>Rhabditida</taxon>
        <taxon>Tylenchina</taxon>
        <taxon>Panagrolaimomorpha</taxon>
        <taxon>Panagrolaimoidea</taxon>
        <taxon>Panagrolaimidae</taxon>
        <taxon>Panagrolaimus</taxon>
    </lineage>
</organism>
<evidence type="ECO:0000256" key="5">
    <source>
        <dbReference type="ARBA" id="ARBA00022676"/>
    </source>
</evidence>
<evidence type="ECO:0000256" key="1">
    <source>
        <dbReference type="ARBA" id="ARBA00004606"/>
    </source>
</evidence>
<evidence type="ECO:0000256" key="3">
    <source>
        <dbReference type="ARBA" id="ARBA00006462"/>
    </source>
</evidence>
<dbReference type="EC" id="2.4.1.122" evidence="4"/>
<evidence type="ECO:0000313" key="13">
    <source>
        <dbReference type="Proteomes" id="UP000887577"/>
    </source>
</evidence>
<comment type="pathway">
    <text evidence="2">Protein modification; protein glycosylation.</text>
</comment>
<evidence type="ECO:0000313" key="14">
    <source>
        <dbReference type="WBParaSite" id="PSU_v2.g5181.t1"/>
    </source>
</evidence>
<dbReference type="GO" id="GO:0000166">
    <property type="term" value="F:nucleotide binding"/>
    <property type="evidence" value="ECO:0007669"/>
    <property type="project" value="UniProtKB-KW"/>
</dbReference>
<evidence type="ECO:0000256" key="7">
    <source>
        <dbReference type="ARBA" id="ARBA00022692"/>
    </source>
</evidence>
<evidence type="ECO:0000256" key="8">
    <source>
        <dbReference type="ARBA" id="ARBA00022741"/>
    </source>
</evidence>
<dbReference type="WBParaSite" id="PSU_v2.g5181.t1">
    <property type="protein sequence ID" value="PSU_v2.g5181.t1"/>
    <property type="gene ID" value="PSU_v2.g5181"/>
</dbReference>
<dbReference type="Proteomes" id="UP000887577">
    <property type="component" value="Unplaced"/>
</dbReference>
<comment type="subcellular location">
    <subcellularLocation>
        <location evidence="1">Membrane</location>
        <topology evidence="1">Single-pass type II membrane protein</topology>
    </subcellularLocation>
</comment>
<keyword evidence="9" id="KW-0735">Signal-anchor</keyword>
<evidence type="ECO:0000256" key="9">
    <source>
        <dbReference type="ARBA" id="ARBA00022968"/>
    </source>
</evidence>
<keyword evidence="5" id="KW-0328">Glycosyltransferase</keyword>
<comment type="similarity">
    <text evidence="3">Belongs to the glycosyltransferase 31 family. Beta3-Gal-T subfamily.</text>
</comment>
<keyword evidence="10" id="KW-1133">Transmembrane helix</keyword>
<protein>
    <recommendedName>
        <fullName evidence="4">N-acetylgalactosaminide beta-1,3-galactosyltransferase</fullName>
        <ecNumber evidence="4">2.4.1.122</ecNumber>
    </recommendedName>
</protein>
<keyword evidence="8" id="KW-0547">Nucleotide-binding</keyword>
<dbReference type="InterPro" id="IPR026050">
    <property type="entry name" value="C1GALT1/C1GALT1_chp1"/>
</dbReference>
<dbReference type="PANTHER" id="PTHR23033">
    <property type="entry name" value="BETA1,3-GALACTOSYLTRANSFERASE"/>
    <property type="match status" value="1"/>
</dbReference>
<evidence type="ECO:0000256" key="6">
    <source>
        <dbReference type="ARBA" id="ARBA00022679"/>
    </source>
</evidence>
<dbReference type="Pfam" id="PF02434">
    <property type="entry name" value="Fringe"/>
    <property type="match status" value="1"/>
</dbReference>
<evidence type="ECO:0000256" key="11">
    <source>
        <dbReference type="ARBA" id="ARBA00023136"/>
    </source>
</evidence>
<feature type="domain" description="Fringe-like glycosyltransferase" evidence="12">
    <location>
        <begin position="5"/>
        <end position="110"/>
    </location>
</feature>
<dbReference type="GO" id="GO:0016020">
    <property type="term" value="C:membrane"/>
    <property type="evidence" value="ECO:0007669"/>
    <property type="project" value="UniProtKB-SubCell"/>
</dbReference>
<keyword evidence="11" id="KW-0472">Membrane</keyword>
<proteinExistence type="inferred from homology"/>
<dbReference type="GO" id="GO:0016263">
    <property type="term" value="F:glycoprotein-N-acetylgalactosamine 3-beta-galactosyltransferase activity"/>
    <property type="evidence" value="ECO:0007669"/>
    <property type="project" value="UniProtKB-EC"/>
</dbReference>
<keyword evidence="7" id="KW-0812">Transmembrane</keyword>
<accession>A0A914YZ06</accession>
<dbReference type="Gene3D" id="3.90.550.50">
    <property type="match status" value="1"/>
</dbReference>
<evidence type="ECO:0000256" key="4">
    <source>
        <dbReference type="ARBA" id="ARBA00012557"/>
    </source>
</evidence>
<evidence type="ECO:0000256" key="2">
    <source>
        <dbReference type="ARBA" id="ARBA00004922"/>
    </source>
</evidence>
<evidence type="ECO:0000256" key="10">
    <source>
        <dbReference type="ARBA" id="ARBA00022989"/>
    </source>
</evidence>
<dbReference type="InterPro" id="IPR003378">
    <property type="entry name" value="Fringe-like_glycosylTrfase"/>
</dbReference>
<keyword evidence="6" id="KW-0808">Transferase</keyword>
<dbReference type="PANTHER" id="PTHR23033:SF12">
    <property type="entry name" value="GLYCOPROTEIN-N-ACETYLGALACTOSAMINE 3-BETA-GALACTOSYLTRANSFERASE 1-RELATED"/>
    <property type="match status" value="1"/>
</dbReference>
<keyword evidence="13" id="KW-1185">Reference proteome</keyword>
<sequence length="242" mass="28851">MLCVIHTAAVSHDTLAKTVYDIWGKKCDDTLFFTDSPIDWEVPHIYFPRFTTRKHSWEKIRNVMRFVYHTTLGKYDWYLRADDDAFVFVDNAKKFLRRYDPAKNFLFGFRWGFFEPKGFADGSTYVMSWKALESFVNITYDDNLCPEFHRAEEDQELSRCLAKINVTPSDARDYQGRDRFHQFHPEELNDFGRTIFMNRHSYYQFLGYPDHISPTTIGLHHLSPYEMRFMDFLVHKAKISDA</sequence>
<name>A0A914YZ06_9BILA</name>